<evidence type="ECO:0000256" key="2">
    <source>
        <dbReference type="ARBA" id="ARBA00006270"/>
    </source>
</evidence>
<dbReference type="PROSITE" id="PS51421">
    <property type="entry name" value="RAS"/>
    <property type="match status" value="1"/>
</dbReference>
<dbReference type="InterPro" id="IPR005225">
    <property type="entry name" value="Small_GTP-bd"/>
</dbReference>
<dbReference type="SMART" id="SM00175">
    <property type="entry name" value="RAB"/>
    <property type="match status" value="1"/>
</dbReference>
<keyword evidence="3" id="KW-0547">Nucleotide-binding</keyword>
<dbReference type="CDD" id="cd01862">
    <property type="entry name" value="Rab7"/>
    <property type="match status" value="1"/>
</dbReference>
<evidence type="ECO:0000313" key="9">
    <source>
        <dbReference type="EMBL" id="CAB3405600.1"/>
    </source>
</evidence>
<dbReference type="GO" id="GO:0005525">
    <property type="term" value="F:GTP binding"/>
    <property type="evidence" value="ECO:0007669"/>
    <property type="project" value="UniProtKB-KW"/>
</dbReference>
<dbReference type="FunFam" id="3.40.50.300:FF:000086">
    <property type="entry name" value="Ras-related small GTPase"/>
    <property type="match status" value="1"/>
</dbReference>
<keyword evidence="8" id="KW-0812">Transmembrane</keyword>
<dbReference type="SMART" id="SM00174">
    <property type="entry name" value="RHO"/>
    <property type="match status" value="1"/>
</dbReference>
<dbReference type="SUPFAM" id="SSF52540">
    <property type="entry name" value="P-loop containing nucleoside triphosphate hydrolases"/>
    <property type="match status" value="1"/>
</dbReference>
<evidence type="ECO:0000256" key="5">
    <source>
        <dbReference type="ARBA" id="ARBA00023288"/>
    </source>
</evidence>
<evidence type="ECO:0000313" key="10">
    <source>
        <dbReference type="Proteomes" id="UP000494206"/>
    </source>
</evidence>
<evidence type="ECO:0000256" key="3">
    <source>
        <dbReference type="ARBA" id="ARBA00022741"/>
    </source>
</evidence>
<comment type="subcellular location">
    <subcellularLocation>
        <location evidence="1">Late endosome membrane</location>
    </subcellularLocation>
</comment>
<dbReference type="NCBIfam" id="TIGR00231">
    <property type="entry name" value="small_GTP"/>
    <property type="match status" value="1"/>
</dbReference>
<dbReference type="PROSITE" id="PS51419">
    <property type="entry name" value="RAB"/>
    <property type="match status" value="1"/>
</dbReference>
<feature type="transmembrane region" description="Helical" evidence="8">
    <location>
        <begin position="423"/>
        <end position="444"/>
    </location>
</feature>
<feature type="region of interest" description="Disordered" evidence="7">
    <location>
        <begin position="1"/>
        <end position="35"/>
    </location>
</feature>
<evidence type="ECO:0000256" key="4">
    <source>
        <dbReference type="ARBA" id="ARBA00023134"/>
    </source>
</evidence>
<accession>A0A8S1EZJ5</accession>
<feature type="transmembrane region" description="Helical" evidence="8">
    <location>
        <begin position="629"/>
        <end position="656"/>
    </location>
</feature>
<dbReference type="GO" id="GO:0090385">
    <property type="term" value="P:phagosome-lysosome fusion"/>
    <property type="evidence" value="ECO:0007669"/>
    <property type="project" value="TreeGrafter"/>
</dbReference>
<evidence type="ECO:0000256" key="7">
    <source>
        <dbReference type="SAM" id="MobiDB-lite"/>
    </source>
</evidence>
<evidence type="ECO:0000256" key="1">
    <source>
        <dbReference type="ARBA" id="ARBA00004414"/>
    </source>
</evidence>
<keyword evidence="10" id="KW-1185">Reference proteome</keyword>
<dbReference type="PANTHER" id="PTHR47981:SF20">
    <property type="entry name" value="RAS-RELATED PROTEIN RAB-7A"/>
    <property type="match status" value="1"/>
</dbReference>
<comment type="similarity">
    <text evidence="2">Belongs to the small GTPase superfamily. Rab family.</text>
</comment>
<dbReference type="GO" id="GO:0005764">
    <property type="term" value="C:lysosome"/>
    <property type="evidence" value="ECO:0007669"/>
    <property type="project" value="TreeGrafter"/>
</dbReference>
<dbReference type="SMART" id="SM00173">
    <property type="entry name" value="RAS"/>
    <property type="match status" value="1"/>
</dbReference>
<dbReference type="Proteomes" id="UP000494206">
    <property type="component" value="Unassembled WGS sequence"/>
</dbReference>
<feature type="compositionally biased region" description="Basic residues" evidence="7">
    <location>
        <begin position="12"/>
        <end position="26"/>
    </location>
</feature>
<dbReference type="PRINTS" id="PR00449">
    <property type="entry name" value="RASTRNSFRMNG"/>
</dbReference>
<dbReference type="EMBL" id="CADEPM010000004">
    <property type="protein sequence ID" value="CAB3405600.1"/>
    <property type="molecule type" value="Genomic_DNA"/>
</dbReference>
<comment type="caution">
    <text evidence="9">The sequence shown here is derived from an EMBL/GenBank/DDBJ whole genome shotgun (WGS) entry which is preliminary data.</text>
</comment>
<dbReference type="AlphaFoldDB" id="A0A8S1EZJ5"/>
<keyword evidence="8" id="KW-0472">Membrane</keyword>
<sequence>MEGAAQYSGRNQRYKKSRPERKHHHNNNNSSNKGKKFCHQIYYPITNMEPVPEDNELDKRKQLVVICRNNPLHVVHKDVLQYHLDHECMEVAWRPGQLNLPMPFNSQKMSTARKKALLKVIILGDSGVGKTSLMNQYVNRRFSNQYKATIGADFLTRDVQIDDRTVTLQIWDTAGQERFQSLGVAFYRGADCCVLAFDVTNAASFKSLDSWRDEFLIQASPRDPEHFPFVLLGNKVDLESQRAVSSKRAQSWCQTKGNIPYYEVSAKEALNVESAFLAIARDALAREAQDSNDFPDFNDQIRLNTNQQVVSSISSLLWQPLRLARNLDNPQSMYMSISESPVYEVISRAMIDAAQSPELARKSDAKYTLTYLSDSSEKGSESPRSLREYHHGGSGTLTGGGAQVVIRPKPDLKKYKRKLDSRLGIVLLLCLVTITVILAIYGAMHSTVHDELTTYVNRTHQIASELKNAMDENYPKENQTNIDKHGRVWMTVEELEGYAYLISKTHSTLWGLFWWNLFLSLLLLPVVLAIHLEWIQGNGAKIAYRVVLAIGLLFCIAQFLYLVHPIFWGSVKFPRMLDRLFLEAYPRDEYQINGIQDRFACEFKPHATLVQLDLQTPCVPKMKNSLLPTYSTCLLIFIDLFPFFFGFFVFAWTTWFKNSKYIKEARTRVQINNSRRVPFPTQNFYTPPDRHNKLVEL</sequence>
<dbReference type="PANTHER" id="PTHR47981">
    <property type="entry name" value="RAB FAMILY"/>
    <property type="match status" value="1"/>
</dbReference>
<keyword evidence="6" id="KW-0636">Prenylation</keyword>
<evidence type="ECO:0000256" key="8">
    <source>
        <dbReference type="SAM" id="Phobius"/>
    </source>
</evidence>
<feature type="region of interest" description="Disordered" evidence="7">
    <location>
        <begin position="372"/>
        <end position="396"/>
    </location>
</feature>
<dbReference type="InterPro" id="IPR001806">
    <property type="entry name" value="Small_GTPase"/>
</dbReference>
<dbReference type="Gene3D" id="3.40.50.300">
    <property type="entry name" value="P-loop containing nucleotide triphosphate hydrolases"/>
    <property type="match status" value="1"/>
</dbReference>
<dbReference type="SMART" id="SM00176">
    <property type="entry name" value="RAN"/>
    <property type="match status" value="1"/>
</dbReference>
<dbReference type="GO" id="GO:0045335">
    <property type="term" value="C:phagocytic vesicle"/>
    <property type="evidence" value="ECO:0007669"/>
    <property type="project" value="TreeGrafter"/>
</dbReference>
<keyword evidence="8" id="KW-1133">Transmembrane helix</keyword>
<dbReference type="InterPro" id="IPR027417">
    <property type="entry name" value="P-loop_NTPase"/>
</dbReference>
<keyword evidence="4" id="KW-0342">GTP-binding</keyword>
<keyword evidence="5" id="KW-0449">Lipoprotein</keyword>
<feature type="transmembrane region" description="Helical" evidence="8">
    <location>
        <begin position="542"/>
        <end position="567"/>
    </location>
</feature>
<protein>
    <submittedName>
        <fullName evidence="9">Uncharacterized protein</fullName>
    </submittedName>
</protein>
<evidence type="ECO:0000256" key="6">
    <source>
        <dbReference type="ARBA" id="ARBA00023289"/>
    </source>
</evidence>
<organism evidence="9 10">
    <name type="scientific">Caenorhabditis bovis</name>
    <dbReference type="NCBI Taxonomy" id="2654633"/>
    <lineage>
        <taxon>Eukaryota</taxon>
        <taxon>Metazoa</taxon>
        <taxon>Ecdysozoa</taxon>
        <taxon>Nematoda</taxon>
        <taxon>Chromadorea</taxon>
        <taxon>Rhabditida</taxon>
        <taxon>Rhabditina</taxon>
        <taxon>Rhabditomorpha</taxon>
        <taxon>Rhabditoidea</taxon>
        <taxon>Rhabditidae</taxon>
        <taxon>Peloderinae</taxon>
        <taxon>Caenorhabditis</taxon>
    </lineage>
</organism>
<dbReference type="Pfam" id="PF00071">
    <property type="entry name" value="Ras"/>
    <property type="match status" value="1"/>
</dbReference>
<feature type="transmembrane region" description="Helical" evidence="8">
    <location>
        <begin position="512"/>
        <end position="530"/>
    </location>
</feature>
<feature type="compositionally biased region" description="Basic and acidic residues" evidence="7">
    <location>
        <begin position="375"/>
        <end position="391"/>
    </location>
</feature>
<dbReference type="PROSITE" id="PS51420">
    <property type="entry name" value="RHO"/>
    <property type="match status" value="1"/>
</dbReference>
<reference evidence="9 10" key="1">
    <citation type="submission" date="2020-04" db="EMBL/GenBank/DDBJ databases">
        <authorList>
            <person name="Laetsch R D."/>
            <person name="Stevens L."/>
            <person name="Kumar S."/>
            <person name="Blaxter L. M."/>
        </authorList>
    </citation>
    <scope>NUCLEOTIDE SEQUENCE [LARGE SCALE GENOMIC DNA]</scope>
</reference>
<name>A0A8S1EZJ5_9PELO</name>
<dbReference type="GO" id="GO:0003924">
    <property type="term" value="F:GTPase activity"/>
    <property type="evidence" value="ECO:0007669"/>
    <property type="project" value="InterPro"/>
</dbReference>
<dbReference type="GO" id="GO:0008333">
    <property type="term" value="P:endosome to lysosome transport"/>
    <property type="evidence" value="ECO:0007669"/>
    <property type="project" value="TreeGrafter"/>
</dbReference>
<proteinExistence type="inferred from homology"/>
<dbReference type="GO" id="GO:0031902">
    <property type="term" value="C:late endosome membrane"/>
    <property type="evidence" value="ECO:0007669"/>
    <property type="project" value="UniProtKB-SubCell"/>
</dbReference>
<dbReference type="OrthoDB" id="5834143at2759"/>
<gene>
    <name evidence="9" type="ORF">CBOVIS_LOCUS7779</name>
</gene>